<evidence type="ECO:0000256" key="6">
    <source>
        <dbReference type="ARBA" id="ARBA00022679"/>
    </source>
</evidence>
<dbReference type="InterPro" id="IPR014031">
    <property type="entry name" value="Ketoacyl_synth_C"/>
</dbReference>
<feature type="active site" description="For beta-ketoacyl synthase activity" evidence="15">
    <location>
        <position position="218"/>
    </location>
</feature>
<evidence type="ECO:0000256" key="5">
    <source>
        <dbReference type="ARBA" id="ARBA00022516"/>
    </source>
</evidence>
<dbReference type="GO" id="GO:0004315">
    <property type="term" value="F:3-oxoacyl-[acyl-carrier-protein] synthase activity"/>
    <property type="evidence" value="ECO:0007669"/>
    <property type="project" value="UniProtKB-EC"/>
</dbReference>
<gene>
    <name evidence="18" type="ORF">G5C51_29820</name>
</gene>
<dbReference type="UniPathway" id="UPA00094"/>
<evidence type="ECO:0000313" key="18">
    <source>
        <dbReference type="EMBL" id="NGN68085.1"/>
    </source>
</evidence>
<comment type="caution">
    <text evidence="18">The sequence shown here is derived from an EMBL/GenBank/DDBJ whole genome shotgun (WGS) entry which is preliminary data.</text>
</comment>
<dbReference type="PANTHER" id="PTHR11712:SF336">
    <property type="entry name" value="3-OXOACYL-[ACYL-CARRIER-PROTEIN] SYNTHASE, MITOCHONDRIAL"/>
    <property type="match status" value="1"/>
</dbReference>
<comment type="pathway">
    <text evidence="1 14">Lipid metabolism; fatty acid biosynthesis.</text>
</comment>
<reference evidence="18 19" key="1">
    <citation type="submission" date="2020-02" db="EMBL/GenBank/DDBJ databases">
        <title>Whole-genome analyses of novel actinobacteria.</title>
        <authorList>
            <person name="Sahin N."/>
        </authorList>
    </citation>
    <scope>NUCLEOTIDE SEQUENCE [LARGE SCALE GENOMIC DNA]</scope>
    <source>
        <strain evidence="18 19">A7024</strain>
    </source>
</reference>
<dbReference type="NCBIfam" id="NF005589">
    <property type="entry name" value="PRK07314.1"/>
    <property type="match status" value="1"/>
</dbReference>
<comment type="catalytic activity">
    <reaction evidence="12 14">
        <text>(9Z)-hexadecenoyl-[ACP] + malonyl-[ACP] + H(+) = 3-oxo-(11Z)-octadecenoyl-[ACP] + holo-[ACP] + CO2</text>
        <dbReference type="Rhea" id="RHEA:55040"/>
        <dbReference type="Rhea" id="RHEA-COMP:9623"/>
        <dbReference type="Rhea" id="RHEA-COMP:9685"/>
        <dbReference type="Rhea" id="RHEA-COMP:10800"/>
        <dbReference type="Rhea" id="RHEA-COMP:14074"/>
        <dbReference type="ChEBI" id="CHEBI:15378"/>
        <dbReference type="ChEBI" id="CHEBI:16526"/>
        <dbReference type="ChEBI" id="CHEBI:64479"/>
        <dbReference type="ChEBI" id="CHEBI:78449"/>
        <dbReference type="ChEBI" id="CHEBI:83989"/>
        <dbReference type="ChEBI" id="CHEBI:138538"/>
        <dbReference type="EC" id="2.3.1.179"/>
    </reaction>
</comment>
<evidence type="ECO:0000256" key="1">
    <source>
        <dbReference type="ARBA" id="ARBA00005194"/>
    </source>
</evidence>
<dbReference type="GO" id="GO:0005829">
    <property type="term" value="C:cytosol"/>
    <property type="evidence" value="ECO:0007669"/>
    <property type="project" value="TreeGrafter"/>
</dbReference>
<dbReference type="InterPro" id="IPR020841">
    <property type="entry name" value="PKS_Beta-ketoAc_synthase_dom"/>
</dbReference>
<dbReference type="EMBL" id="JAAKZV010000181">
    <property type="protein sequence ID" value="NGN68085.1"/>
    <property type="molecule type" value="Genomic_DNA"/>
</dbReference>
<dbReference type="Proteomes" id="UP000481583">
    <property type="component" value="Unassembled WGS sequence"/>
</dbReference>
<organism evidence="18 19">
    <name type="scientific">Streptomyces coryli</name>
    <dbReference type="NCBI Taxonomy" id="1128680"/>
    <lineage>
        <taxon>Bacteria</taxon>
        <taxon>Bacillati</taxon>
        <taxon>Actinomycetota</taxon>
        <taxon>Actinomycetes</taxon>
        <taxon>Kitasatosporales</taxon>
        <taxon>Streptomycetaceae</taxon>
        <taxon>Streptomyces</taxon>
    </lineage>
</organism>
<keyword evidence="9 14" id="KW-0275">Fatty acid biosynthesis</keyword>
<name>A0A6G4U767_9ACTN</name>
<evidence type="ECO:0000256" key="3">
    <source>
        <dbReference type="ARBA" id="ARBA00012356"/>
    </source>
</evidence>
<evidence type="ECO:0000256" key="9">
    <source>
        <dbReference type="ARBA" id="ARBA00023160"/>
    </source>
</evidence>
<comment type="similarity">
    <text evidence="2 14 16">Belongs to the thiolase-like superfamily. Beta-ketoacyl-ACP synthases family.</text>
</comment>
<dbReference type="Pfam" id="PF02801">
    <property type="entry name" value="Ketoacyl-synt_C"/>
    <property type="match status" value="1"/>
</dbReference>
<evidence type="ECO:0000256" key="13">
    <source>
        <dbReference type="ARBA" id="ARBA00047659"/>
    </source>
</evidence>
<dbReference type="Gene3D" id="3.40.47.10">
    <property type="match status" value="1"/>
</dbReference>
<dbReference type="SUPFAM" id="SSF53901">
    <property type="entry name" value="Thiolase-like"/>
    <property type="match status" value="2"/>
</dbReference>
<dbReference type="PROSITE" id="PS52004">
    <property type="entry name" value="KS3_2"/>
    <property type="match status" value="1"/>
</dbReference>
<dbReference type="PROSITE" id="PS00606">
    <property type="entry name" value="KS3_1"/>
    <property type="match status" value="1"/>
</dbReference>
<dbReference type="SMART" id="SM00825">
    <property type="entry name" value="PKS_KS"/>
    <property type="match status" value="1"/>
</dbReference>
<dbReference type="Pfam" id="PF00109">
    <property type="entry name" value="ketoacyl-synt"/>
    <property type="match status" value="1"/>
</dbReference>
<accession>A0A6G4U767</accession>
<dbReference type="AlphaFoldDB" id="A0A6G4U767"/>
<evidence type="ECO:0000313" key="19">
    <source>
        <dbReference type="Proteomes" id="UP000481583"/>
    </source>
</evidence>
<dbReference type="PANTHER" id="PTHR11712">
    <property type="entry name" value="POLYKETIDE SYNTHASE-RELATED"/>
    <property type="match status" value="1"/>
</dbReference>
<sequence>MATEPAGEEHIDLSLRPLDGGPGLRRRMRRFDSVDVLMERVDPAQVGQTAPEPARPRRRKVVVTGVGAISPLGGDAASTWEGLLAGVSGARELTGAEFAELPVKVAATAALDPADVLPRSQARTMNRSTQFAVLTAREAWSDAGLESAAVESERVGVSVGTIIGGAPVMVDAHRSLTDKGARRVSPHTTPMLVPNASAAHIAIELGARGEARTVVAACASGTEAIGLAVDRIRDGHVDVMVAGGTEAVITPEIMAGFANMRALSPAADGPEGAARPFDRDRDGFVLGEGAGFLVLEDEEHALARGARIYCEAAGWGVSADAHHMTAPEPEGTGIIEAVRKALDSAQAEAADVVHINAHATATPVGDAAEAAAVRSLFGPDAVPVTAPKGALGHLQGGAGGVEAVATVLTLHHGLIPPTAGLTEPEPDLGLDVVTGAPRALESPGVALSNSFGFGGHNAVLAFRSRAA</sequence>
<evidence type="ECO:0000256" key="16">
    <source>
        <dbReference type="RuleBase" id="RU003694"/>
    </source>
</evidence>
<dbReference type="InterPro" id="IPR000794">
    <property type="entry name" value="Beta-ketoacyl_synthase"/>
</dbReference>
<dbReference type="CDD" id="cd00834">
    <property type="entry name" value="KAS_I_II"/>
    <property type="match status" value="1"/>
</dbReference>
<proteinExistence type="inferred from homology"/>
<keyword evidence="6 14" id="KW-0808">Transferase</keyword>
<keyword evidence="5 14" id="KW-0444">Lipid biosynthesis</keyword>
<dbReference type="EC" id="2.3.1.179" evidence="3 14"/>
<dbReference type="InterPro" id="IPR016039">
    <property type="entry name" value="Thiolase-like"/>
</dbReference>
<dbReference type="GO" id="GO:0030497">
    <property type="term" value="P:fatty acid elongation"/>
    <property type="evidence" value="ECO:0007669"/>
    <property type="project" value="UniProtKB-ARBA"/>
</dbReference>
<keyword evidence="7" id="KW-0276">Fatty acid metabolism</keyword>
<evidence type="ECO:0000256" key="14">
    <source>
        <dbReference type="PIRNR" id="PIRNR000447"/>
    </source>
</evidence>
<keyword evidence="19" id="KW-1185">Reference proteome</keyword>
<evidence type="ECO:0000256" key="10">
    <source>
        <dbReference type="ARBA" id="ARBA00023315"/>
    </source>
</evidence>
<dbReference type="FunFam" id="3.40.47.10:FF:000029">
    <property type="entry name" value="3-oxoacyl-[acyl-carrier-protein] synthase 1"/>
    <property type="match status" value="1"/>
</dbReference>
<evidence type="ECO:0000256" key="15">
    <source>
        <dbReference type="PIRSR" id="PIRSR000447-1"/>
    </source>
</evidence>
<dbReference type="InterPro" id="IPR018201">
    <property type="entry name" value="Ketoacyl_synth_AS"/>
</dbReference>
<dbReference type="InterPro" id="IPR014030">
    <property type="entry name" value="Ketoacyl_synth_N"/>
</dbReference>
<keyword evidence="10 14" id="KW-0012">Acyltransferase</keyword>
<evidence type="ECO:0000256" key="12">
    <source>
        <dbReference type="ARBA" id="ARBA00047318"/>
    </source>
</evidence>
<evidence type="ECO:0000256" key="8">
    <source>
        <dbReference type="ARBA" id="ARBA00023098"/>
    </source>
</evidence>
<evidence type="ECO:0000256" key="7">
    <source>
        <dbReference type="ARBA" id="ARBA00022832"/>
    </source>
</evidence>
<protein>
    <recommendedName>
        <fullName evidence="4 14">3-oxoacyl-[acyl-carrier-protein] synthase 2</fullName>
        <ecNumber evidence="3 14">2.3.1.179</ecNumber>
    </recommendedName>
</protein>
<dbReference type="InterPro" id="IPR017568">
    <property type="entry name" value="3-oxoacyl-ACP_synth-2"/>
</dbReference>
<evidence type="ECO:0000256" key="2">
    <source>
        <dbReference type="ARBA" id="ARBA00008467"/>
    </source>
</evidence>
<evidence type="ECO:0000256" key="4">
    <source>
        <dbReference type="ARBA" id="ARBA00014657"/>
    </source>
</evidence>
<feature type="domain" description="Ketosynthase family 3 (KS3)" evidence="17">
    <location>
        <begin position="58"/>
        <end position="464"/>
    </location>
</feature>
<dbReference type="PIRSF" id="PIRSF000447">
    <property type="entry name" value="KAS_II"/>
    <property type="match status" value="1"/>
</dbReference>
<keyword evidence="8" id="KW-0443">Lipid metabolism</keyword>
<evidence type="ECO:0000259" key="17">
    <source>
        <dbReference type="PROSITE" id="PS52004"/>
    </source>
</evidence>
<comment type="function">
    <text evidence="11 14">Involved in the type II fatty acid elongation cycle. Catalyzes the elongation of a wide range of acyl-ACP by the addition of two carbons from malonyl-ACP to an acyl acceptor. Can efficiently catalyze the conversion of palmitoleoyl-ACP (cis-hexadec-9-enoyl-ACP) to cis-vaccenoyl-ACP (cis-octadec-11-enoyl-ACP), an essential step in the thermal regulation of fatty acid composition.</text>
</comment>
<dbReference type="FunFam" id="3.40.47.10:FF:000018">
    <property type="entry name" value="3-oxoacyl-[acyl-carrier-protein] synthase 2"/>
    <property type="match status" value="1"/>
</dbReference>
<evidence type="ECO:0000256" key="11">
    <source>
        <dbReference type="ARBA" id="ARBA00024006"/>
    </source>
</evidence>
<comment type="catalytic activity">
    <reaction evidence="13 14">
        <text>a fatty acyl-[ACP] + malonyl-[ACP] + H(+) = a 3-oxoacyl-[ACP] + holo-[ACP] + CO2</text>
        <dbReference type="Rhea" id="RHEA:22836"/>
        <dbReference type="Rhea" id="RHEA-COMP:9623"/>
        <dbReference type="Rhea" id="RHEA-COMP:9685"/>
        <dbReference type="Rhea" id="RHEA-COMP:9916"/>
        <dbReference type="Rhea" id="RHEA-COMP:14125"/>
        <dbReference type="ChEBI" id="CHEBI:15378"/>
        <dbReference type="ChEBI" id="CHEBI:16526"/>
        <dbReference type="ChEBI" id="CHEBI:64479"/>
        <dbReference type="ChEBI" id="CHEBI:78449"/>
        <dbReference type="ChEBI" id="CHEBI:78776"/>
        <dbReference type="ChEBI" id="CHEBI:138651"/>
    </reaction>
</comment>